<organism evidence="2 3">
    <name type="scientific">Alectoria fallacina</name>
    <dbReference type="NCBI Taxonomy" id="1903189"/>
    <lineage>
        <taxon>Eukaryota</taxon>
        <taxon>Fungi</taxon>
        <taxon>Dikarya</taxon>
        <taxon>Ascomycota</taxon>
        <taxon>Pezizomycotina</taxon>
        <taxon>Lecanoromycetes</taxon>
        <taxon>OSLEUM clade</taxon>
        <taxon>Lecanoromycetidae</taxon>
        <taxon>Lecanorales</taxon>
        <taxon>Lecanorineae</taxon>
        <taxon>Parmeliaceae</taxon>
        <taxon>Alectoria</taxon>
    </lineage>
</organism>
<name>A0A8H3FV52_9LECA</name>
<feature type="region of interest" description="Disordered" evidence="1">
    <location>
        <begin position="1"/>
        <end position="40"/>
    </location>
</feature>
<feature type="region of interest" description="Disordered" evidence="1">
    <location>
        <begin position="59"/>
        <end position="198"/>
    </location>
</feature>
<evidence type="ECO:0008006" key="4">
    <source>
        <dbReference type="Google" id="ProtNLM"/>
    </source>
</evidence>
<evidence type="ECO:0000313" key="3">
    <source>
        <dbReference type="Proteomes" id="UP000664203"/>
    </source>
</evidence>
<feature type="region of interest" description="Disordered" evidence="1">
    <location>
        <begin position="249"/>
        <end position="274"/>
    </location>
</feature>
<gene>
    <name evidence="2" type="ORF">ALECFALPRED_004461</name>
</gene>
<feature type="compositionally biased region" description="Low complexity" evidence="1">
    <location>
        <begin position="28"/>
        <end position="39"/>
    </location>
</feature>
<protein>
    <recommendedName>
        <fullName evidence="4">Myb-like domain-containing protein</fullName>
    </recommendedName>
</protein>
<dbReference type="AlphaFoldDB" id="A0A8H3FV52"/>
<feature type="compositionally biased region" description="Basic and acidic residues" evidence="1">
    <location>
        <begin position="118"/>
        <end position="131"/>
    </location>
</feature>
<evidence type="ECO:0000256" key="1">
    <source>
        <dbReference type="SAM" id="MobiDB-lite"/>
    </source>
</evidence>
<dbReference type="OrthoDB" id="5334491at2759"/>
<proteinExistence type="predicted"/>
<feature type="compositionally biased region" description="Polar residues" evidence="1">
    <location>
        <begin position="97"/>
        <end position="111"/>
    </location>
</feature>
<evidence type="ECO:0000313" key="2">
    <source>
        <dbReference type="EMBL" id="CAF9929834.1"/>
    </source>
</evidence>
<dbReference type="Proteomes" id="UP000664203">
    <property type="component" value="Unassembled WGS sequence"/>
</dbReference>
<dbReference type="EMBL" id="CAJPDR010000274">
    <property type="protein sequence ID" value="CAF9929834.1"/>
    <property type="molecule type" value="Genomic_DNA"/>
</dbReference>
<reference evidence="2" key="1">
    <citation type="submission" date="2021-03" db="EMBL/GenBank/DDBJ databases">
        <authorList>
            <person name="Tagirdzhanova G."/>
        </authorList>
    </citation>
    <scope>NUCLEOTIDE SEQUENCE</scope>
</reference>
<sequence>MLLPSSLDCAPRKHPRTASYIPATTMLSPPSSTCQSPTSNRYSTCRALQSLLASNLPALSPSPKIIRPPPHLGSPIVLTSGPRAQPKKPKLHPVQNAKITKSQPRTPPRSNNLKRRRSFSDDAGPARDRETIPLSRPSTPKRQRTCPPTLPLGLERSDFDALHPATTTPHTPDAKPSLLAPAGQEKEQEDDSETWSTGDDGALVALILNKLRLRPSDWDECARKLGKEKDSIGKRWAHLLGDGEVGLRRGSGRLERGNVHQMEFGPPLPRVPRE</sequence>
<feature type="compositionally biased region" description="Low complexity" evidence="1">
    <location>
        <begin position="163"/>
        <end position="176"/>
    </location>
</feature>
<keyword evidence="3" id="KW-1185">Reference proteome</keyword>
<comment type="caution">
    <text evidence="2">The sequence shown here is derived from an EMBL/GenBank/DDBJ whole genome shotgun (WGS) entry which is preliminary data.</text>
</comment>
<accession>A0A8H3FV52</accession>